<organism evidence="3 5">
    <name type="scientific">Plasmodiophora brassicae</name>
    <name type="common">Clubroot disease agent</name>
    <dbReference type="NCBI Taxonomy" id="37360"/>
    <lineage>
        <taxon>Eukaryota</taxon>
        <taxon>Sar</taxon>
        <taxon>Rhizaria</taxon>
        <taxon>Endomyxa</taxon>
        <taxon>Phytomyxea</taxon>
        <taxon>Plasmodiophorida</taxon>
        <taxon>Plasmodiophoridae</taxon>
        <taxon>Plasmodiophora</taxon>
    </lineage>
</organism>
<evidence type="ECO:0000256" key="2">
    <source>
        <dbReference type="SAM" id="MobiDB-lite"/>
    </source>
</evidence>
<dbReference type="EMBL" id="CDSF01000089">
    <property type="protein sequence ID" value="CEO99041.1"/>
    <property type="molecule type" value="Genomic_DNA"/>
</dbReference>
<feature type="compositionally biased region" description="Acidic residues" evidence="2">
    <location>
        <begin position="384"/>
        <end position="402"/>
    </location>
</feature>
<evidence type="ECO:0000313" key="3">
    <source>
        <dbReference type="EMBL" id="CEO99041.1"/>
    </source>
</evidence>
<proteinExistence type="predicted"/>
<feature type="region of interest" description="Disordered" evidence="2">
    <location>
        <begin position="1"/>
        <end position="92"/>
    </location>
</feature>
<feature type="compositionally biased region" description="Basic residues" evidence="2">
    <location>
        <begin position="43"/>
        <end position="70"/>
    </location>
</feature>
<dbReference type="AlphaFoldDB" id="A0A0G4IV99"/>
<feature type="region of interest" description="Disordered" evidence="2">
    <location>
        <begin position="334"/>
        <end position="402"/>
    </location>
</feature>
<evidence type="ECO:0000313" key="6">
    <source>
        <dbReference type="Proteomes" id="UP000290189"/>
    </source>
</evidence>
<evidence type="ECO:0000313" key="4">
    <source>
        <dbReference type="EMBL" id="SPQ98594.1"/>
    </source>
</evidence>
<keyword evidence="4" id="KW-0496">Mitochondrion</keyword>
<dbReference type="EMBL" id="OVEO01000010">
    <property type="protein sequence ID" value="SPQ98594.1"/>
    <property type="molecule type" value="Genomic_DNA"/>
</dbReference>
<feature type="coiled-coil region" evidence="1">
    <location>
        <begin position="110"/>
        <end position="184"/>
    </location>
</feature>
<evidence type="ECO:0000313" key="5">
    <source>
        <dbReference type="Proteomes" id="UP000039324"/>
    </source>
</evidence>
<protein>
    <submittedName>
        <fullName evidence="3">Uncharacterized protein</fullName>
    </submittedName>
</protein>
<accession>A0A0G4IV99</accession>
<feature type="compositionally biased region" description="Acidic residues" evidence="2">
    <location>
        <begin position="9"/>
        <end position="19"/>
    </location>
</feature>
<name>A0A0G4IV99_PLABS</name>
<keyword evidence="5" id="KW-1185">Reference proteome</keyword>
<dbReference type="Proteomes" id="UP000290189">
    <property type="component" value="Unassembled WGS sequence"/>
</dbReference>
<geneLocation type="mitochondrion" evidence="4"/>
<dbReference type="Proteomes" id="UP000039324">
    <property type="component" value="Unassembled WGS sequence"/>
</dbReference>
<gene>
    <name evidence="3" type="ORF">PBRA_007155</name>
    <name evidence="4" type="ORF">PLBR_LOCUS5809</name>
</gene>
<reference evidence="4 6" key="2">
    <citation type="submission" date="2018-03" db="EMBL/GenBank/DDBJ databases">
        <authorList>
            <person name="Fogelqvist J."/>
        </authorList>
    </citation>
    <scope>NUCLEOTIDE SEQUENCE [LARGE SCALE GENOMIC DNA]</scope>
</reference>
<keyword evidence="1" id="KW-0175">Coiled coil</keyword>
<evidence type="ECO:0000256" key="1">
    <source>
        <dbReference type="SAM" id="Coils"/>
    </source>
</evidence>
<reference evidence="3 5" key="1">
    <citation type="submission" date="2015-02" db="EMBL/GenBank/DDBJ databases">
        <authorList>
            <person name="Chooi Y.-H."/>
        </authorList>
    </citation>
    <scope>NUCLEOTIDE SEQUENCE [LARGE SCALE GENOMIC DNA]</scope>
    <source>
        <strain evidence="3">E3</strain>
    </source>
</reference>
<sequence length="402" mass="45421">MADSAREGADDDAYSDDFEFGNGDLGHVVTEAPSTVIPGSGHPQHKSPVSRKAWRPKPPSKSRGAKHVKPGWRLPNPPLRSTAGGRHMPASGYRMRSLDSAATAPEASAKFELNQALKQLRLERKENERLRVMLETTIRQERIVEIENERADWQRQLKECKTEIKTLKAEVRHQQQVIQELEASQVEYPERLAAMSKEVRVARDKSAEVAALHREDQRTIRSQHDKICQLQKQVQKSITALKKASHGSDPDELEQERADRAASENALRQQIIELKSSLHQEQRRVRRASTTLRTQRESFEGEIIRLSRLLKEKDKAITQNAQRIEAIRRSAPAGIWPHVEDSPNQPDVEVATPRDGDDDDDGDASTEKRIVVVESAFVSQSGKDDEEAAFEYEPDFDVESDS</sequence>